<comment type="caution">
    <text evidence="2">The sequence shown here is derived from an EMBL/GenBank/DDBJ whole genome shotgun (WGS) entry which is preliminary data.</text>
</comment>
<dbReference type="PANTHER" id="PTHR35149">
    <property type="entry name" value="SLL5132 PROTEIN"/>
    <property type="match status" value="1"/>
</dbReference>
<dbReference type="Pfam" id="PF03235">
    <property type="entry name" value="GmrSD_N"/>
    <property type="match status" value="1"/>
</dbReference>
<accession>A0A2W1KDR0</accession>
<evidence type="ECO:0000259" key="1">
    <source>
        <dbReference type="Pfam" id="PF03235"/>
    </source>
</evidence>
<evidence type="ECO:0000313" key="3">
    <source>
        <dbReference type="Proteomes" id="UP000248886"/>
    </source>
</evidence>
<dbReference type="AlphaFoldDB" id="A0A2W1KDR0"/>
<dbReference type="RefSeq" id="WP_054609057.1">
    <property type="nucleotide sequence ID" value="NZ_AP025160.1"/>
</dbReference>
<dbReference type="InterPro" id="IPR004919">
    <property type="entry name" value="GmrSD_N"/>
</dbReference>
<dbReference type="Proteomes" id="UP000248886">
    <property type="component" value="Unassembled WGS sequence"/>
</dbReference>
<protein>
    <submittedName>
        <fullName evidence="2">DUF262 domain-containing protein</fullName>
    </submittedName>
</protein>
<evidence type="ECO:0000313" key="2">
    <source>
        <dbReference type="EMBL" id="PZD80482.1"/>
    </source>
</evidence>
<dbReference type="EMBL" id="QKQP01000006">
    <property type="protein sequence ID" value="PZD80482.1"/>
    <property type="molecule type" value="Genomic_DNA"/>
</dbReference>
<proteinExistence type="predicted"/>
<reference evidence="2 3" key="1">
    <citation type="submission" date="2018-06" db="EMBL/GenBank/DDBJ databases">
        <title>Draft sequence of Acidithiobacillus ferrooxidans CCM 4253.</title>
        <authorList>
            <person name="Moya-Beltran A."/>
            <person name="Castro M."/>
            <person name="Covarrubias P.C."/>
            <person name="Issotta F."/>
            <person name="Janiczek O."/>
            <person name="Mandl M."/>
            <person name="Kucera J."/>
            <person name="Quatrini R."/>
        </authorList>
    </citation>
    <scope>NUCLEOTIDE SEQUENCE [LARGE SCALE GENOMIC DNA]</scope>
    <source>
        <strain evidence="2 3">CCM 4253</strain>
    </source>
</reference>
<dbReference type="PANTHER" id="PTHR35149:SF1">
    <property type="entry name" value="DUF5655 DOMAIN-CONTAINING PROTEIN"/>
    <property type="match status" value="1"/>
</dbReference>
<name>A0A2W1KDR0_ACIFR</name>
<organism evidence="2 3">
    <name type="scientific">Acidithiobacillus ferrooxidans</name>
    <name type="common">Thiobacillus ferrooxidans</name>
    <dbReference type="NCBI Taxonomy" id="920"/>
    <lineage>
        <taxon>Bacteria</taxon>
        <taxon>Pseudomonadati</taxon>
        <taxon>Pseudomonadota</taxon>
        <taxon>Acidithiobacillia</taxon>
        <taxon>Acidithiobacillales</taxon>
        <taxon>Acidithiobacillaceae</taxon>
        <taxon>Acidithiobacillus</taxon>
    </lineage>
</organism>
<dbReference type="OrthoDB" id="9798761at2"/>
<feature type="domain" description="GmrSD restriction endonucleases N-terminal" evidence="1">
    <location>
        <begin position="13"/>
        <end position="330"/>
    </location>
</feature>
<sequence length="785" mass="85314">MAQPFKHDAASLLDFFSQSGRGFYVPYYQRNYSWDEENATKLIEDIFSSIKRTLTKPENSIFLGTVILHDEKNVQTNVHSDTPNLLTKVANVVDGQQRITSIAILACVIAEQISQTVLKLKALAGSGAEFDALATELTDELPNIRKFFSVEITKTGAQPALKPKIIRAGDVSANPVSDQWTLSGDINSFYRSNTSSFLSKFIAGIAINAISTDERVGSVLRVFQEKISEEIQAADAGLASGLLSANGVADGSLQNFMAYPPTWTTISALALDKQSVYFGGMLLLAVCSFLKNSCHLVVIECLDLGLAFDMFQSLNATGTPLTAFEVFKPQIVKAWGSGYYSTAIKPQVDRIEKVFETESNSSDKEELTDKVIVSSALVFNGLERSRRFSEERDWLTDTLEGSMSAGVPTQKSIDFVTTIADQAEYFLTFVKPRRSPKNSATFGLCNHLMAMGLTPQQADRAGLCVFYLRDAGHQFAHAVLSIFYAKLLHSQSNAAGRTAAAAEFVAVCEATAAFFTLYMGAQQGRFPDSDYRALFQAAAGNISVANGAANQTSAFVKSAFRQALENQNIYNAGDAVAARQIWVGMAKENAWYSRKAVCRFALFASAHDAAPDIAAGNEGLFTDGMANSADLLNCRGWHSSSYEVIEHVATRDQPSSIKFAAHFDATIYPGNYSIVDKIGNLTLLSGPVNSSIYSEWPDKVFYYWNLTTPEATAAGPTGAALAASLGIGSVPPALSTLVAASSYLSHLAPLAFRGQSGLHWDSAFIAKRSEHLCQRVFDKLDTWLR</sequence>
<gene>
    <name evidence="2" type="ORF">DN052_13435</name>
</gene>